<evidence type="ECO:0000256" key="2">
    <source>
        <dbReference type="ARBA" id="ARBA00022723"/>
    </source>
</evidence>
<gene>
    <name evidence="4" type="primary">CNDP2_2</name>
    <name evidence="4" type="ORF">XENORESO_009677</name>
</gene>
<dbReference type="Gene3D" id="3.40.630.10">
    <property type="entry name" value="Zn peptidases"/>
    <property type="match status" value="1"/>
</dbReference>
<sequence length="138" mass="15329">MQVGIHLSPVHDSGALQQQRAALFKYVDEHQDLYVQRLAEWISVQSVSSWPEKRREIKRMMEMAVKDIEKLGGTVELVDNGTQKLPSGEEIPLPPILLGCLGSDPAKKTVYLRSPGCPACSARGRLGHGAFHSGRKRR</sequence>
<reference evidence="4 5" key="1">
    <citation type="submission" date="2021-06" db="EMBL/GenBank/DDBJ databases">
        <authorList>
            <person name="Palmer J.M."/>
        </authorList>
    </citation>
    <scope>NUCLEOTIDE SEQUENCE [LARGE SCALE GENOMIC DNA]</scope>
    <source>
        <strain evidence="4 5">XR_2019</strain>
        <tissue evidence="4">Muscle</tissue>
    </source>
</reference>
<accession>A0ABV0WQC3</accession>
<evidence type="ECO:0000256" key="1">
    <source>
        <dbReference type="ARBA" id="ARBA00022670"/>
    </source>
</evidence>
<keyword evidence="2" id="KW-0479">Metal-binding</keyword>
<dbReference type="InterPro" id="IPR051458">
    <property type="entry name" value="Cyt/Met_Dipeptidase"/>
</dbReference>
<keyword evidence="3" id="KW-0378">Hydrolase</keyword>
<organism evidence="4 5">
    <name type="scientific">Xenotaenia resolanae</name>
    <dbReference type="NCBI Taxonomy" id="208358"/>
    <lineage>
        <taxon>Eukaryota</taxon>
        <taxon>Metazoa</taxon>
        <taxon>Chordata</taxon>
        <taxon>Craniata</taxon>
        <taxon>Vertebrata</taxon>
        <taxon>Euteleostomi</taxon>
        <taxon>Actinopterygii</taxon>
        <taxon>Neopterygii</taxon>
        <taxon>Teleostei</taxon>
        <taxon>Neoteleostei</taxon>
        <taxon>Acanthomorphata</taxon>
        <taxon>Ovalentaria</taxon>
        <taxon>Atherinomorphae</taxon>
        <taxon>Cyprinodontiformes</taxon>
        <taxon>Goodeidae</taxon>
        <taxon>Xenotaenia</taxon>
    </lineage>
</organism>
<dbReference type="PANTHER" id="PTHR43270:SF11">
    <property type="entry name" value="CYTOSOLIC NON-SPECIFIC DIPEPTIDASE"/>
    <property type="match status" value="1"/>
</dbReference>
<dbReference type="EMBL" id="JAHRIM010063063">
    <property type="protein sequence ID" value="MEQ2271811.1"/>
    <property type="molecule type" value="Genomic_DNA"/>
</dbReference>
<keyword evidence="1" id="KW-0645">Protease</keyword>
<keyword evidence="5" id="KW-1185">Reference proteome</keyword>
<dbReference type="Proteomes" id="UP001444071">
    <property type="component" value="Unassembled WGS sequence"/>
</dbReference>
<comment type="caution">
    <text evidence="4">The sequence shown here is derived from an EMBL/GenBank/DDBJ whole genome shotgun (WGS) entry which is preliminary data.</text>
</comment>
<name>A0ABV0WQC3_9TELE</name>
<evidence type="ECO:0000256" key="3">
    <source>
        <dbReference type="ARBA" id="ARBA00022801"/>
    </source>
</evidence>
<dbReference type="SUPFAM" id="SSF53187">
    <property type="entry name" value="Zn-dependent exopeptidases"/>
    <property type="match status" value="1"/>
</dbReference>
<proteinExistence type="predicted"/>
<protein>
    <submittedName>
        <fullName evidence="4">Metallopeptidase M20</fullName>
    </submittedName>
</protein>
<dbReference type="PANTHER" id="PTHR43270">
    <property type="entry name" value="BETA-ALA-HIS DIPEPTIDASE"/>
    <property type="match status" value="1"/>
</dbReference>
<evidence type="ECO:0000313" key="4">
    <source>
        <dbReference type="EMBL" id="MEQ2271811.1"/>
    </source>
</evidence>
<evidence type="ECO:0000313" key="5">
    <source>
        <dbReference type="Proteomes" id="UP001444071"/>
    </source>
</evidence>